<gene>
    <name evidence="2" type="ORF">TcWFU_002336</name>
</gene>
<dbReference type="Proteomes" id="UP001651158">
    <property type="component" value="Unassembled WGS sequence"/>
</dbReference>
<reference evidence="2 3" key="1">
    <citation type="journal article" date="2022" name="Front. Cell. Infect. Microbiol.">
        <title>The Genomes of Two Strains of Taenia crassiceps the Animal Model for the Study of Human Cysticercosis.</title>
        <authorList>
            <person name="Bobes R.J."/>
            <person name="Estrada K."/>
            <person name="Rios-Valencia D.G."/>
            <person name="Calderon-Gallegos A."/>
            <person name="de la Torre P."/>
            <person name="Carrero J.C."/>
            <person name="Sanchez-Flores A."/>
            <person name="Laclette J.P."/>
        </authorList>
    </citation>
    <scope>NUCLEOTIDE SEQUENCE [LARGE SCALE GENOMIC DNA]</scope>
    <source>
        <strain evidence="2">WFUcys</strain>
    </source>
</reference>
<organism evidence="2 3">
    <name type="scientific">Taenia crassiceps</name>
    <dbReference type="NCBI Taxonomy" id="6207"/>
    <lineage>
        <taxon>Eukaryota</taxon>
        <taxon>Metazoa</taxon>
        <taxon>Spiralia</taxon>
        <taxon>Lophotrochozoa</taxon>
        <taxon>Platyhelminthes</taxon>
        <taxon>Cestoda</taxon>
        <taxon>Eucestoda</taxon>
        <taxon>Cyclophyllidea</taxon>
        <taxon>Taeniidae</taxon>
        <taxon>Taenia</taxon>
    </lineage>
</organism>
<feature type="signal peptide" evidence="1">
    <location>
        <begin position="1"/>
        <end position="17"/>
    </location>
</feature>
<dbReference type="EMBL" id="JAKROA010000004">
    <property type="protein sequence ID" value="KAL5107443.1"/>
    <property type="molecule type" value="Genomic_DNA"/>
</dbReference>
<keyword evidence="3" id="KW-1185">Reference proteome</keyword>
<comment type="caution">
    <text evidence="2">The sequence shown here is derived from an EMBL/GenBank/DDBJ whole genome shotgun (WGS) entry which is preliminary data.</text>
</comment>
<protein>
    <submittedName>
        <fullName evidence="2">Uncharacterized protein</fullName>
    </submittedName>
</protein>
<proteinExistence type="predicted"/>
<sequence>MRTLFVVSGTNLWSALCNLWLTENGDRLITFADESKVGYGITTSQPRPQPFHQGRPLHIAKLGRTNSFLQAPGKLR</sequence>
<keyword evidence="1" id="KW-0732">Signal</keyword>
<evidence type="ECO:0000313" key="2">
    <source>
        <dbReference type="EMBL" id="KAL5107443.1"/>
    </source>
</evidence>
<name>A0ABR4QCY4_9CEST</name>
<evidence type="ECO:0000313" key="3">
    <source>
        <dbReference type="Proteomes" id="UP001651158"/>
    </source>
</evidence>
<evidence type="ECO:0000256" key="1">
    <source>
        <dbReference type="SAM" id="SignalP"/>
    </source>
</evidence>
<accession>A0ABR4QCY4</accession>
<feature type="chain" id="PRO_5045045492" evidence="1">
    <location>
        <begin position="18"/>
        <end position="76"/>
    </location>
</feature>